<feature type="compositionally biased region" description="Acidic residues" evidence="2">
    <location>
        <begin position="1353"/>
        <end position="1375"/>
    </location>
</feature>
<dbReference type="PANTHER" id="PTHR46769">
    <property type="entry name" value="POLYCYSTIC KIDNEY AND HEPATIC DISEASE 1 (AUTOSOMAL RECESSIVE)-LIKE 1"/>
    <property type="match status" value="1"/>
</dbReference>
<accession>A0A1Q9D596</accession>
<feature type="compositionally biased region" description="Low complexity" evidence="2">
    <location>
        <begin position="1341"/>
        <end position="1352"/>
    </location>
</feature>
<name>A0A1Q9D596_SYMMI</name>
<sequence>MLLSGSSFAPDPAGNEVFVGGRRCEVLEASQNRLVCKIPSWGAAGIGDSSMRGLRYKRHDIRRRRRWTISEMPPEAERPVDEDCKDFAEMTGATLHDYWNSSPSKDEADGYLVVNQADMTPGLAKPRMSRNALPIRLRLGLKVSGLSVAAGEDGELLDAGKVSGMTKISPAMELQAIRLSGIDVRREQHFIEIGNTTVNASFRLRLFGAGGHQAFLSFHHGVHRNTIRNEVRNAKVVLAGQAPFALHGCRSITVDTVPLLVAPKVRFLLTFHCALEAASTQWIDMELVEAPGGNVTVGKLQNASAPVSGTFRVGHSGSWTGDLDAQRMSSRWWELTAAISSLRRSSEDRGGFQVLVRFRRPIGDVAPLQVHTTGFPAEFRLEVFTIEDGDADAIFLEKIPADLFQVPLPDPESETLQVVTEGIVGAFGGSEVLGYQYSHDLVPTIFSAEPTHVNATDHLTLVISGLQRNSSDGWVDDLQVLIGDDAGLCGDHQEVQDSDNDTGVETGVTVICKLSDVAAGDHQVHLISVSQGKANPDTAPLISVDLVLEDFQPHFGSLAPQDEATRKLVIMLTTCMKALAWSFLFCFVIMTIWAMMIVEIVHPHVKEMYLTEEVFADCADCLQATESLGLSLKTPGGRHASAAVRKRRAKSAVFRRDYVLVGGRPCSQPFLGAAPMTSGKAGESGRHASAAVRKRRAKSAVFRRDYDFQPHFGSLAWAMEDLSEYYQQQPADPVDIQVVWIYAAMPVTIAQPPRSASLVRGEFVYKFGSTPIVQAQPFIILKTTNSNRVVLSIAGAGFHPESAKHFISLSPADGAHALECLVIAGNSTHLDCRLQGSAAKIVAQQLLTEETSAGPTRSPQLDPSGPRKQEVRCFAKALANAGSVRSQPSETASGRVSEALDFLRRVEADDLAMEVATMDALTTMSTAADVSLWVLALREWTPPQSQGWIDLSHNQLDEHDAADILDTVGTNTDYINLAHNNIKSLSPIANFLQKTVTGMSFQHNDLSLADHRQPKGADYEDLRKRLLDWQRADFIGGLLAPWRLEGLWWDLFYQAKAGPRAAIEEKDPPEDWLATFHRSYNNEDLVVGASHRSRMLGRGPLMFQSRQATTETDTICARDLKLYVERILRLQQLAPETSFHIRLVLNGKTLPDDVIISGGLLATWRLEGLWWDLFYPAKMGDAVFEEAVAMDGGYGDREGYQDGYSSDGDGYGDQYDPVADLETGMDEASRRLRDAAASVPIEIQIRPRWGIESDAAEDFRLAHMRPIRKRRSRQRDPPAVQLRRRLMSEEEEDDDLNDTSSDANVVEETEVGSDDSDEPEVASEGTESSELGSDDSDDPEVVVPPILAISEILDLDDSALEDDSGNLTETDEEENASNSSNSSLPALVV</sequence>
<comment type="caution">
    <text evidence="3">The sequence shown here is derived from an EMBL/GenBank/DDBJ whole genome shotgun (WGS) entry which is preliminary data.</text>
</comment>
<feature type="compositionally biased region" description="Acidic residues" evidence="2">
    <location>
        <begin position="1305"/>
        <end position="1321"/>
    </location>
</feature>
<dbReference type="InterPro" id="IPR052387">
    <property type="entry name" value="Fibrocystin"/>
</dbReference>
<dbReference type="Proteomes" id="UP000186817">
    <property type="component" value="Unassembled WGS sequence"/>
</dbReference>
<evidence type="ECO:0000313" key="4">
    <source>
        <dbReference type="Proteomes" id="UP000186817"/>
    </source>
</evidence>
<reference evidence="3 4" key="1">
    <citation type="submission" date="2016-02" db="EMBL/GenBank/DDBJ databases">
        <title>Genome analysis of coral dinoflagellate symbionts highlights evolutionary adaptations to a symbiotic lifestyle.</title>
        <authorList>
            <person name="Aranda M."/>
            <person name="Li Y."/>
            <person name="Liew Y.J."/>
            <person name="Baumgarten S."/>
            <person name="Simakov O."/>
            <person name="Wilson M."/>
            <person name="Piel J."/>
            <person name="Ashoor H."/>
            <person name="Bougouffa S."/>
            <person name="Bajic V.B."/>
            <person name="Ryu T."/>
            <person name="Ravasi T."/>
            <person name="Bayer T."/>
            <person name="Micklem G."/>
            <person name="Kim H."/>
            <person name="Bhak J."/>
            <person name="Lajeunesse T.C."/>
            <person name="Voolstra C.R."/>
        </authorList>
    </citation>
    <scope>NUCLEOTIDE SEQUENCE [LARGE SCALE GENOMIC DNA]</scope>
    <source>
        <strain evidence="3 4">CCMP2467</strain>
    </source>
</reference>
<dbReference type="PANTHER" id="PTHR46769:SF2">
    <property type="entry name" value="FIBROCYSTIN-L ISOFORM 2 PRECURSOR-RELATED"/>
    <property type="match status" value="1"/>
</dbReference>
<keyword evidence="4" id="KW-1185">Reference proteome</keyword>
<organism evidence="3 4">
    <name type="scientific">Symbiodinium microadriaticum</name>
    <name type="common">Dinoflagellate</name>
    <name type="synonym">Zooxanthella microadriatica</name>
    <dbReference type="NCBI Taxonomy" id="2951"/>
    <lineage>
        <taxon>Eukaryota</taxon>
        <taxon>Sar</taxon>
        <taxon>Alveolata</taxon>
        <taxon>Dinophyceae</taxon>
        <taxon>Suessiales</taxon>
        <taxon>Symbiodiniaceae</taxon>
        <taxon>Symbiodinium</taxon>
    </lineage>
</organism>
<protein>
    <submittedName>
        <fullName evidence="3">Uncharacterized protein</fullName>
    </submittedName>
</protein>
<evidence type="ECO:0000313" key="3">
    <source>
        <dbReference type="EMBL" id="OLP90277.1"/>
    </source>
</evidence>
<keyword evidence="1" id="KW-0732">Signal</keyword>
<dbReference type="EMBL" id="LSRX01000720">
    <property type="protein sequence ID" value="OLP90277.1"/>
    <property type="molecule type" value="Genomic_DNA"/>
</dbReference>
<feature type="region of interest" description="Disordered" evidence="2">
    <location>
        <begin position="1268"/>
        <end position="1389"/>
    </location>
</feature>
<evidence type="ECO:0000256" key="1">
    <source>
        <dbReference type="ARBA" id="ARBA00022729"/>
    </source>
</evidence>
<proteinExistence type="predicted"/>
<evidence type="ECO:0000256" key="2">
    <source>
        <dbReference type="SAM" id="MobiDB-lite"/>
    </source>
</evidence>
<dbReference type="CDD" id="cd00603">
    <property type="entry name" value="IPT_PCSR"/>
    <property type="match status" value="1"/>
</dbReference>
<dbReference type="InterPro" id="IPR013783">
    <property type="entry name" value="Ig-like_fold"/>
</dbReference>
<dbReference type="Gene3D" id="2.60.40.10">
    <property type="entry name" value="Immunoglobulins"/>
    <property type="match status" value="1"/>
</dbReference>
<gene>
    <name evidence="3" type="ORF">AK812_SmicGene28166</name>
</gene>